<dbReference type="AlphaFoldDB" id="A0A545U1R8"/>
<dbReference type="Pfam" id="PF04752">
    <property type="entry name" value="ChaC"/>
    <property type="match status" value="1"/>
</dbReference>
<name>A0A545U1R8_9PROT</name>
<dbReference type="GO" id="GO:0005737">
    <property type="term" value="C:cytoplasm"/>
    <property type="evidence" value="ECO:0007669"/>
    <property type="project" value="TreeGrafter"/>
</dbReference>
<dbReference type="EC" id="4.3.2.7" evidence="1"/>
<organism evidence="3 4">
    <name type="scientific">Denitrobaculum tricleocarpae</name>
    <dbReference type="NCBI Taxonomy" id="2591009"/>
    <lineage>
        <taxon>Bacteria</taxon>
        <taxon>Pseudomonadati</taxon>
        <taxon>Pseudomonadota</taxon>
        <taxon>Alphaproteobacteria</taxon>
        <taxon>Rhodospirillales</taxon>
        <taxon>Rhodospirillaceae</taxon>
        <taxon>Denitrobaculum</taxon>
    </lineage>
</organism>
<dbReference type="PANTHER" id="PTHR12192">
    <property type="entry name" value="CATION TRANSPORT PROTEIN CHAC-RELATED"/>
    <property type="match status" value="1"/>
</dbReference>
<protein>
    <recommendedName>
        <fullName evidence="1">glutathione-specific gamma-glutamylcyclotransferase</fullName>
        <ecNumber evidence="1">4.3.2.7</ecNumber>
    </recommendedName>
</protein>
<reference evidence="3 4" key="1">
    <citation type="submission" date="2019-06" db="EMBL/GenBank/DDBJ databases">
        <title>Whole genome sequence for Rhodospirillaceae sp. R148.</title>
        <authorList>
            <person name="Wang G."/>
        </authorList>
    </citation>
    <scope>NUCLEOTIDE SEQUENCE [LARGE SCALE GENOMIC DNA]</scope>
    <source>
        <strain evidence="3 4">R148</strain>
    </source>
</reference>
<dbReference type="OrthoDB" id="9795692at2"/>
<gene>
    <name evidence="3" type="ORF">FKG95_02005</name>
</gene>
<dbReference type="RefSeq" id="WP_142894633.1">
    <property type="nucleotide sequence ID" value="NZ_ML660052.1"/>
</dbReference>
<accession>A0A545U1R8</accession>
<dbReference type="CDD" id="cd06661">
    <property type="entry name" value="GGCT_like"/>
    <property type="match status" value="1"/>
</dbReference>
<dbReference type="InterPro" id="IPR036568">
    <property type="entry name" value="GGCT-like_sf"/>
</dbReference>
<dbReference type="GO" id="GO:0006751">
    <property type="term" value="P:glutathione catabolic process"/>
    <property type="evidence" value="ECO:0007669"/>
    <property type="project" value="InterPro"/>
</dbReference>
<dbReference type="SUPFAM" id="SSF110857">
    <property type="entry name" value="Gamma-glutamyl cyclotransferase-like"/>
    <property type="match status" value="1"/>
</dbReference>
<comment type="caution">
    <text evidence="3">The sequence shown here is derived from an EMBL/GenBank/DDBJ whole genome shotgun (WGS) entry which is preliminary data.</text>
</comment>
<keyword evidence="4" id="KW-1185">Reference proteome</keyword>
<evidence type="ECO:0000256" key="1">
    <source>
        <dbReference type="ARBA" id="ARBA00012344"/>
    </source>
</evidence>
<dbReference type="InterPro" id="IPR013024">
    <property type="entry name" value="GGCT-like"/>
</dbReference>
<dbReference type="InterPro" id="IPR006840">
    <property type="entry name" value="ChaC"/>
</dbReference>
<dbReference type="PANTHER" id="PTHR12192:SF2">
    <property type="entry name" value="GLUTATHIONE-SPECIFIC GAMMA-GLUTAMYLCYCLOTRANSFERASE 2"/>
    <property type="match status" value="1"/>
</dbReference>
<sequence>MKDWSQTLTPPEGQDFWVFGYGSLIWNPGFPHVEVRSGFLEGYHRHFCVYSHRYRGTPDCPGLVLGLDQGGSCEGLVFRVPAAEGVEVMQYLDEREMVTGVYLPGWHDVTTETGVVTAITFVADPEHEQYSGRLPREELIQLVVQGRGQRGTCRDYLQNTVHHLEALGLHDPYLAELLREVDARQVSDQ</sequence>
<evidence type="ECO:0000313" key="4">
    <source>
        <dbReference type="Proteomes" id="UP000315252"/>
    </source>
</evidence>
<keyword evidence="3" id="KW-0808">Transferase</keyword>
<dbReference type="Proteomes" id="UP000315252">
    <property type="component" value="Unassembled WGS sequence"/>
</dbReference>
<dbReference type="GO" id="GO:0016740">
    <property type="term" value="F:transferase activity"/>
    <property type="evidence" value="ECO:0007669"/>
    <property type="project" value="UniProtKB-KW"/>
</dbReference>
<dbReference type="Gene3D" id="3.10.490.10">
    <property type="entry name" value="Gamma-glutamyl cyclotransferase-like"/>
    <property type="match status" value="1"/>
</dbReference>
<keyword evidence="2" id="KW-0456">Lyase</keyword>
<evidence type="ECO:0000313" key="3">
    <source>
        <dbReference type="EMBL" id="TQV83396.1"/>
    </source>
</evidence>
<proteinExistence type="predicted"/>
<evidence type="ECO:0000256" key="2">
    <source>
        <dbReference type="ARBA" id="ARBA00023239"/>
    </source>
</evidence>
<dbReference type="EMBL" id="VHSH01000001">
    <property type="protein sequence ID" value="TQV83396.1"/>
    <property type="molecule type" value="Genomic_DNA"/>
</dbReference>
<dbReference type="GO" id="GO:0061928">
    <property type="term" value="F:glutathione specific gamma-glutamylcyclotransferase activity"/>
    <property type="evidence" value="ECO:0007669"/>
    <property type="project" value="UniProtKB-EC"/>
</dbReference>